<dbReference type="Proteomes" id="UP001283361">
    <property type="component" value="Unassembled WGS sequence"/>
</dbReference>
<gene>
    <name evidence="2" type="ORF">RRG08_046138</name>
</gene>
<sequence length="80" mass="8693">MKTILLLCLAFAVAVVSANEPQSCISHVHKFGGNPCKGKNTILRHLFTPATECCDPPAHPVRSYRLVNGEPRSVCDCITD</sequence>
<keyword evidence="1" id="KW-0732">Signal</keyword>
<feature type="signal peptide" evidence="1">
    <location>
        <begin position="1"/>
        <end position="18"/>
    </location>
</feature>
<dbReference type="EMBL" id="JAWDGP010002761">
    <property type="protein sequence ID" value="KAK3780076.1"/>
    <property type="molecule type" value="Genomic_DNA"/>
</dbReference>
<keyword evidence="3" id="KW-1185">Reference proteome</keyword>
<protein>
    <submittedName>
        <fullName evidence="2">Uncharacterized protein</fullName>
    </submittedName>
</protein>
<name>A0AAE1DR73_9GAST</name>
<evidence type="ECO:0000256" key="1">
    <source>
        <dbReference type="SAM" id="SignalP"/>
    </source>
</evidence>
<comment type="caution">
    <text evidence="2">The sequence shown here is derived from an EMBL/GenBank/DDBJ whole genome shotgun (WGS) entry which is preliminary data.</text>
</comment>
<organism evidence="2 3">
    <name type="scientific">Elysia crispata</name>
    <name type="common">lettuce slug</name>
    <dbReference type="NCBI Taxonomy" id="231223"/>
    <lineage>
        <taxon>Eukaryota</taxon>
        <taxon>Metazoa</taxon>
        <taxon>Spiralia</taxon>
        <taxon>Lophotrochozoa</taxon>
        <taxon>Mollusca</taxon>
        <taxon>Gastropoda</taxon>
        <taxon>Heterobranchia</taxon>
        <taxon>Euthyneura</taxon>
        <taxon>Panpulmonata</taxon>
        <taxon>Sacoglossa</taxon>
        <taxon>Placobranchoidea</taxon>
        <taxon>Plakobranchidae</taxon>
        <taxon>Elysia</taxon>
    </lineage>
</organism>
<evidence type="ECO:0000313" key="3">
    <source>
        <dbReference type="Proteomes" id="UP001283361"/>
    </source>
</evidence>
<accession>A0AAE1DR73</accession>
<dbReference type="AlphaFoldDB" id="A0AAE1DR73"/>
<reference evidence="2" key="1">
    <citation type="journal article" date="2023" name="G3 (Bethesda)">
        <title>A reference genome for the long-term kleptoplast-retaining sea slug Elysia crispata morphotype clarki.</title>
        <authorList>
            <person name="Eastman K.E."/>
            <person name="Pendleton A.L."/>
            <person name="Shaikh M.A."/>
            <person name="Suttiyut T."/>
            <person name="Ogas R."/>
            <person name="Tomko P."/>
            <person name="Gavelis G."/>
            <person name="Widhalm J.R."/>
            <person name="Wisecaver J.H."/>
        </authorList>
    </citation>
    <scope>NUCLEOTIDE SEQUENCE</scope>
    <source>
        <strain evidence="2">ECLA1</strain>
    </source>
</reference>
<evidence type="ECO:0000313" key="2">
    <source>
        <dbReference type="EMBL" id="KAK3780076.1"/>
    </source>
</evidence>
<feature type="chain" id="PRO_5041920927" evidence="1">
    <location>
        <begin position="19"/>
        <end position="80"/>
    </location>
</feature>
<proteinExistence type="predicted"/>